<sequence length="291" mass="29741">MTRIAIPGYASLDHVMTLDGIPTPGRTTTILTRPEDAWPRLGGSPAYVAAALASGGIDGATPVTWIGDDPAGEGYLRQLEQRGIRTDGVSAIEGERTPMAILAYEPQGGCLCLYHPASAGHLVLTDSQRGVVAGADWLCVTVGPKAATREAVGLLSPAAKLCWVVKDDPRAVTPDLAAELAARADLICCSAAEAAFVRRAFEAGAKPKPGLMLIETRGGAGAQVTFEGVTTFVPSEPLVITDPTGAGDTFAGGALAALASGETNPVAVVKSGHKAAYALLSGRVANQNESA</sequence>
<evidence type="ECO:0000256" key="4">
    <source>
        <dbReference type="RuleBase" id="RU003704"/>
    </source>
</evidence>
<protein>
    <submittedName>
        <fullName evidence="6">Ribokinase</fullName>
    </submittedName>
</protein>
<name>A0A1X7PX43_9HYPH</name>
<organism evidence="6 7">
    <name type="scientific">Mesorhizobium australicum</name>
    <dbReference type="NCBI Taxonomy" id="536018"/>
    <lineage>
        <taxon>Bacteria</taxon>
        <taxon>Pseudomonadati</taxon>
        <taxon>Pseudomonadota</taxon>
        <taxon>Alphaproteobacteria</taxon>
        <taxon>Hyphomicrobiales</taxon>
        <taxon>Phyllobacteriaceae</taxon>
        <taxon>Mesorhizobium</taxon>
    </lineage>
</organism>
<dbReference type="SUPFAM" id="SSF53613">
    <property type="entry name" value="Ribokinase-like"/>
    <property type="match status" value="1"/>
</dbReference>
<dbReference type="InterPro" id="IPR002173">
    <property type="entry name" value="Carboh/pur_kinase_PfkB_CS"/>
</dbReference>
<dbReference type="InterPro" id="IPR011611">
    <property type="entry name" value="PfkB_dom"/>
</dbReference>
<dbReference type="Proteomes" id="UP000193083">
    <property type="component" value="Unassembled WGS sequence"/>
</dbReference>
<gene>
    <name evidence="6" type="ORF">SAMN02982922_5496</name>
</gene>
<comment type="similarity">
    <text evidence="1 4">Belongs to the carbohydrate kinase PfkB family.</text>
</comment>
<dbReference type="PRINTS" id="PR00990">
    <property type="entry name" value="RIBOKINASE"/>
</dbReference>
<dbReference type="Gene3D" id="3.40.1190.20">
    <property type="match status" value="1"/>
</dbReference>
<dbReference type="PANTHER" id="PTHR10584:SF166">
    <property type="entry name" value="RIBOKINASE"/>
    <property type="match status" value="1"/>
</dbReference>
<dbReference type="RefSeq" id="WP_085467076.1">
    <property type="nucleotide sequence ID" value="NZ_FXBL01000004.1"/>
</dbReference>
<dbReference type="OrthoDB" id="9775849at2"/>
<dbReference type="AlphaFoldDB" id="A0A1X7PX43"/>
<evidence type="ECO:0000256" key="2">
    <source>
        <dbReference type="ARBA" id="ARBA00022679"/>
    </source>
</evidence>
<dbReference type="EMBL" id="FXBL01000004">
    <property type="protein sequence ID" value="SMH56333.1"/>
    <property type="molecule type" value="Genomic_DNA"/>
</dbReference>
<keyword evidence="7" id="KW-1185">Reference proteome</keyword>
<evidence type="ECO:0000256" key="3">
    <source>
        <dbReference type="ARBA" id="ARBA00022777"/>
    </source>
</evidence>
<evidence type="ECO:0000313" key="7">
    <source>
        <dbReference type="Proteomes" id="UP000193083"/>
    </source>
</evidence>
<reference evidence="6 7" key="1">
    <citation type="submission" date="2017-04" db="EMBL/GenBank/DDBJ databases">
        <authorList>
            <person name="Afonso C.L."/>
            <person name="Miller P.J."/>
            <person name="Scott M.A."/>
            <person name="Spackman E."/>
            <person name="Goraichik I."/>
            <person name="Dimitrov K.M."/>
            <person name="Suarez D.L."/>
            <person name="Swayne D.E."/>
        </authorList>
    </citation>
    <scope>NUCLEOTIDE SEQUENCE [LARGE SCALE GENOMIC DNA]</scope>
    <source>
        <strain evidence="6 7">B5P</strain>
    </source>
</reference>
<feature type="domain" description="Carbohydrate kinase PfkB" evidence="5">
    <location>
        <begin position="9"/>
        <end position="279"/>
    </location>
</feature>
<evidence type="ECO:0000259" key="5">
    <source>
        <dbReference type="Pfam" id="PF00294"/>
    </source>
</evidence>
<evidence type="ECO:0000256" key="1">
    <source>
        <dbReference type="ARBA" id="ARBA00010688"/>
    </source>
</evidence>
<keyword evidence="2 4" id="KW-0808">Transferase</keyword>
<accession>A0A1X7PX43</accession>
<dbReference type="PANTHER" id="PTHR10584">
    <property type="entry name" value="SUGAR KINASE"/>
    <property type="match status" value="1"/>
</dbReference>
<keyword evidence="3 4" id="KW-0418">Kinase</keyword>
<dbReference type="GO" id="GO:0016301">
    <property type="term" value="F:kinase activity"/>
    <property type="evidence" value="ECO:0007669"/>
    <property type="project" value="UniProtKB-KW"/>
</dbReference>
<dbReference type="PROSITE" id="PS00584">
    <property type="entry name" value="PFKB_KINASES_2"/>
    <property type="match status" value="1"/>
</dbReference>
<evidence type="ECO:0000313" key="6">
    <source>
        <dbReference type="EMBL" id="SMH56333.1"/>
    </source>
</evidence>
<dbReference type="InterPro" id="IPR029056">
    <property type="entry name" value="Ribokinase-like"/>
</dbReference>
<proteinExistence type="inferred from homology"/>
<dbReference type="GO" id="GO:0006796">
    <property type="term" value="P:phosphate-containing compound metabolic process"/>
    <property type="evidence" value="ECO:0007669"/>
    <property type="project" value="UniProtKB-ARBA"/>
</dbReference>
<dbReference type="InterPro" id="IPR002139">
    <property type="entry name" value="Ribo/fructo_kinase"/>
</dbReference>
<dbReference type="Pfam" id="PF00294">
    <property type="entry name" value="PfkB"/>
    <property type="match status" value="1"/>
</dbReference>